<keyword evidence="4 6" id="KW-0539">Nucleus</keyword>
<evidence type="ECO:0000313" key="9">
    <source>
        <dbReference type="EMBL" id="KAF6018363.1"/>
    </source>
</evidence>
<keyword evidence="10" id="KW-1185">Reference proteome</keyword>
<reference evidence="9" key="1">
    <citation type="submission" date="2020-06" db="EMBL/GenBank/DDBJ databases">
        <title>Draft genome of Bugula neritina, a colonial animal packing powerful symbionts and potential medicines.</title>
        <authorList>
            <person name="Rayko M."/>
        </authorList>
    </citation>
    <scope>NUCLEOTIDE SEQUENCE [LARGE SCALE GENOMIC DNA]</scope>
    <source>
        <strain evidence="9">Kwan_BN1</strain>
    </source>
</reference>
<feature type="domain" description="Brix" evidence="8">
    <location>
        <begin position="27"/>
        <end position="230"/>
    </location>
</feature>
<dbReference type="GO" id="GO:0000027">
    <property type="term" value="P:ribosomal large subunit assembly"/>
    <property type="evidence" value="ECO:0007669"/>
    <property type="project" value="InterPro"/>
</dbReference>
<dbReference type="InterPro" id="IPR039770">
    <property type="entry name" value="Rpf2"/>
</dbReference>
<protein>
    <recommendedName>
        <fullName evidence="3 6">Ribosome production factor 2 homolog</fullName>
    </recommendedName>
    <alternativeName>
        <fullName evidence="5 6">Ribosome biogenesis protein RPF2 homolog</fullName>
    </alternativeName>
</protein>
<evidence type="ECO:0000313" key="10">
    <source>
        <dbReference type="Proteomes" id="UP000593567"/>
    </source>
</evidence>
<dbReference type="GO" id="GO:0000463">
    <property type="term" value="P:maturation of LSU-rRNA from tricistronic rRNA transcript (SSU-rRNA, 5.8S rRNA, LSU-rRNA)"/>
    <property type="evidence" value="ECO:0007669"/>
    <property type="project" value="TreeGrafter"/>
</dbReference>
<evidence type="ECO:0000256" key="7">
    <source>
        <dbReference type="SAM" id="MobiDB-lite"/>
    </source>
</evidence>
<comment type="similarity">
    <text evidence="2 6">Belongs to the RPF2 family.</text>
</comment>
<evidence type="ECO:0000256" key="1">
    <source>
        <dbReference type="ARBA" id="ARBA00004604"/>
    </source>
</evidence>
<dbReference type="PANTHER" id="PTHR12728">
    <property type="entry name" value="BRIX DOMAIN CONTAINING PROTEIN"/>
    <property type="match status" value="1"/>
</dbReference>
<dbReference type="GO" id="GO:0005730">
    <property type="term" value="C:nucleolus"/>
    <property type="evidence" value="ECO:0007669"/>
    <property type="project" value="UniProtKB-SubCell"/>
</dbReference>
<comment type="caution">
    <text evidence="9">The sequence shown here is derived from an EMBL/GenBank/DDBJ whole genome shotgun (WGS) entry which is preliminary data.</text>
</comment>
<evidence type="ECO:0000256" key="3">
    <source>
        <dbReference type="ARBA" id="ARBA00020387"/>
    </source>
</evidence>
<dbReference type="Pfam" id="PF04427">
    <property type="entry name" value="Brix"/>
    <property type="match status" value="1"/>
</dbReference>
<name>A0A7J7IWS3_BUGNE</name>
<evidence type="ECO:0000256" key="5">
    <source>
        <dbReference type="ARBA" id="ARBA00030889"/>
    </source>
</evidence>
<dbReference type="Proteomes" id="UP000593567">
    <property type="component" value="Unassembled WGS sequence"/>
</dbReference>
<feature type="compositionally biased region" description="Basic residues" evidence="7">
    <location>
        <begin position="272"/>
        <end position="281"/>
    </location>
</feature>
<gene>
    <name evidence="9" type="ORF">EB796_023334</name>
</gene>
<proteinExistence type="inferred from homology"/>
<feature type="region of interest" description="Disordered" evidence="7">
    <location>
        <begin position="266"/>
        <end position="305"/>
    </location>
</feature>
<dbReference type="PROSITE" id="PS50833">
    <property type="entry name" value="BRIX"/>
    <property type="match status" value="1"/>
</dbReference>
<evidence type="ECO:0000256" key="6">
    <source>
        <dbReference type="RuleBase" id="RU367086"/>
    </source>
</evidence>
<comment type="subcellular location">
    <subcellularLocation>
        <location evidence="1 6">Nucleus</location>
        <location evidence="1 6">Nucleolus</location>
    </subcellularLocation>
</comment>
<dbReference type="PANTHER" id="PTHR12728:SF0">
    <property type="entry name" value="RIBOSOME PRODUCTION FACTOR 2 HOMOLOG"/>
    <property type="match status" value="1"/>
</dbReference>
<dbReference type="EMBL" id="VXIV02003315">
    <property type="protein sequence ID" value="KAF6018363.1"/>
    <property type="molecule type" value="Genomic_DNA"/>
</dbReference>
<evidence type="ECO:0000256" key="2">
    <source>
        <dbReference type="ARBA" id="ARBA00010782"/>
    </source>
</evidence>
<sequence length="305" mass="34776">MVVLKPKTQQGKRVLESRGPKLLENNKKTMVMKGAKTSDAVSKALKDLYSMKKPDAVMLSKRNEFRPFEDETPVEGLSSKMDASLFLFGSHSKKRPHNLVMGRMFNHQVLDMFELGTEGYKGFDSFKNSKTAMGSKPCLIFNGTDWENSLLYKRLKNMLIDFFRGPVVEKVRLVGLEQALTFTLSEGRVYARNYKILLKKSGSKKPRVELEEIGPSFDFIVRRHKLGSESMYKDALKVPRAIKPKKKKNVSHDAFGSKLGRIHMQKQDVKKMQLRKMKGLKQTRQEKLAKLKANKQAKSGQDSGE</sequence>
<accession>A0A7J7IWS3</accession>
<dbReference type="GO" id="GO:0019843">
    <property type="term" value="F:rRNA binding"/>
    <property type="evidence" value="ECO:0007669"/>
    <property type="project" value="UniProtKB-UniRule"/>
</dbReference>
<dbReference type="AlphaFoldDB" id="A0A7J7IWS3"/>
<organism evidence="9 10">
    <name type="scientific">Bugula neritina</name>
    <name type="common">Brown bryozoan</name>
    <name type="synonym">Sertularia neritina</name>
    <dbReference type="NCBI Taxonomy" id="10212"/>
    <lineage>
        <taxon>Eukaryota</taxon>
        <taxon>Metazoa</taxon>
        <taxon>Spiralia</taxon>
        <taxon>Lophotrochozoa</taxon>
        <taxon>Bryozoa</taxon>
        <taxon>Gymnolaemata</taxon>
        <taxon>Cheilostomatida</taxon>
        <taxon>Flustrina</taxon>
        <taxon>Buguloidea</taxon>
        <taxon>Bugulidae</taxon>
        <taxon>Bugula</taxon>
    </lineage>
</organism>
<dbReference type="InterPro" id="IPR007109">
    <property type="entry name" value="Brix"/>
</dbReference>
<evidence type="ECO:0000256" key="4">
    <source>
        <dbReference type="ARBA" id="ARBA00023242"/>
    </source>
</evidence>
<dbReference type="OrthoDB" id="407658at2759"/>
<evidence type="ECO:0000259" key="8">
    <source>
        <dbReference type="PROSITE" id="PS50833"/>
    </source>
</evidence>
<dbReference type="SMART" id="SM00879">
    <property type="entry name" value="Brix"/>
    <property type="match status" value="1"/>
</dbReference>